<dbReference type="InterPro" id="IPR046830">
    <property type="entry name" value="Calmod_bind_M"/>
</dbReference>
<keyword evidence="5" id="KW-1185">Reference proteome</keyword>
<reference evidence="4 5" key="1">
    <citation type="journal article" date="2018" name="Proc. Natl. Acad. Sci. U.S.A.">
        <title>Draft genome sequence of Camellia sinensis var. sinensis provides insights into the evolution of the tea genome and tea quality.</title>
        <authorList>
            <person name="Wei C."/>
            <person name="Yang H."/>
            <person name="Wang S."/>
            <person name="Zhao J."/>
            <person name="Liu C."/>
            <person name="Gao L."/>
            <person name="Xia E."/>
            <person name="Lu Y."/>
            <person name="Tai Y."/>
            <person name="She G."/>
            <person name="Sun J."/>
            <person name="Cao H."/>
            <person name="Tong W."/>
            <person name="Gao Q."/>
            <person name="Li Y."/>
            <person name="Deng W."/>
            <person name="Jiang X."/>
            <person name="Wang W."/>
            <person name="Chen Q."/>
            <person name="Zhang S."/>
            <person name="Li H."/>
            <person name="Wu J."/>
            <person name="Wang P."/>
            <person name="Li P."/>
            <person name="Shi C."/>
            <person name="Zheng F."/>
            <person name="Jian J."/>
            <person name="Huang B."/>
            <person name="Shan D."/>
            <person name="Shi M."/>
            <person name="Fang C."/>
            <person name="Yue Y."/>
            <person name="Li F."/>
            <person name="Li D."/>
            <person name="Wei S."/>
            <person name="Han B."/>
            <person name="Jiang C."/>
            <person name="Yin Y."/>
            <person name="Xia T."/>
            <person name="Zhang Z."/>
            <person name="Bennetzen J.L."/>
            <person name="Zhao S."/>
            <person name="Wan X."/>
        </authorList>
    </citation>
    <scope>NUCLEOTIDE SEQUENCE [LARGE SCALE GENOMIC DNA]</scope>
    <source>
        <strain evidence="5">cv. Shuchazao</strain>
        <tissue evidence="4">Leaf</tissue>
    </source>
</reference>
<sequence length="420" mass="47172">MAGKRFFDESGTDPDHPNGKRKRSRPSFASVIGEVVMVNCLQNFCAALEPMLRKVVNEEVENGLRRGARSITRSPSLRIQKLEPSSLKLIFSNKLSLPIFTGSKIVNADNSPLQVLLVDTTGDHLVPTSLSYPIKVEIVVLDGDFLPGDNDTWTSEEFDKSVVRERTGKRPLLTGELQITMRDGLALVGEIEFTDNSSWIRSRKFRVGARVVHGSSQGVRVREAMTESFVVKDHRGESTDICFGDIHVVYKKHHPPMLEDEVWRLEKIGKDGAFHKKLASMAINTVQDFLKLSVVDQNKLRKAYIESLVRDAYLNWNSLEEFDGFLNEIPLLTQGEVEEQYSSHHESMVRSCHQHSFLTDGSTVVATVPSNAHMECNDWLVNSTLYCSPLDTDTSGVRYHISDSSSDGDLTPTRSFIHHN</sequence>
<accession>A0A4S4F259</accession>
<dbReference type="Pfam" id="PF20451">
    <property type="entry name" value="Calmod_bind_M"/>
    <property type="match status" value="1"/>
</dbReference>
<name>A0A4S4F259_CAMSN</name>
<evidence type="ECO:0000256" key="1">
    <source>
        <dbReference type="SAM" id="MobiDB-lite"/>
    </source>
</evidence>
<feature type="compositionally biased region" description="Basic and acidic residues" evidence="1">
    <location>
        <begin position="1"/>
        <end position="18"/>
    </location>
</feature>
<dbReference type="PANTHER" id="PTHR31713:SF42">
    <property type="entry name" value="PROTEIN SAR DEFICIENT 1"/>
    <property type="match status" value="1"/>
</dbReference>
<dbReference type="AlphaFoldDB" id="A0A4S4F259"/>
<feature type="domain" description="Calmodulin binding protein-like N-terminal" evidence="2">
    <location>
        <begin position="87"/>
        <end position="234"/>
    </location>
</feature>
<dbReference type="EMBL" id="SDRB02000253">
    <property type="protein sequence ID" value="THG23561.1"/>
    <property type="molecule type" value="Genomic_DNA"/>
</dbReference>
<dbReference type="Proteomes" id="UP000306102">
    <property type="component" value="Unassembled WGS sequence"/>
</dbReference>
<dbReference type="GO" id="GO:0043565">
    <property type="term" value="F:sequence-specific DNA binding"/>
    <property type="evidence" value="ECO:0007669"/>
    <property type="project" value="TreeGrafter"/>
</dbReference>
<dbReference type="GO" id="GO:0003700">
    <property type="term" value="F:DNA-binding transcription factor activity"/>
    <property type="evidence" value="ECO:0007669"/>
    <property type="project" value="TreeGrafter"/>
</dbReference>
<gene>
    <name evidence="4" type="ORF">TEA_015349</name>
</gene>
<dbReference type="STRING" id="542762.A0A4S4F259"/>
<evidence type="ECO:0000259" key="2">
    <source>
        <dbReference type="Pfam" id="PF07887"/>
    </source>
</evidence>
<evidence type="ECO:0000313" key="5">
    <source>
        <dbReference type="Proteomes" id="UP000306102"/>
    </source>
</evidence>
<feature type="region of interest" description="Disordered" evidence="1">
    <location>
        <begin position="1"/>
        <end position="25"/>
    </location>
</feature>
<protein>
    <submittedName>
        <fullName evidence="4">Uncharacterized protein</fullName>
    </submittedName>
</protein>
<evidence type="ECO:0000313" key="4">
    <source>
        <dbReference type="EMBL" id="THG23561.1"/>
    </source>
</evidence>
<dbReference type="GO" id="GO:0005516">
    <property type="term" value="F:calmodulin binding"/>
    <property type="evidence" value="ECO:0007669"/>
    <property type="project" value="InterPro"/>
</dbReference>
<dbReference type="InterPro" id="IPR046831">
    <property type="entry name" value="Calmodulin_bind_N"/>
</dbReference>
<organism evidence="4 5">
    <name type="scientific">Camellia sinensis var. sinensis</name>
    <name type="common">China tea</name>
    <dbReference type="NCBI Taxonomy" id="542762"/>
    <lineage>
        <taxon>Eukaryota</taxon>
        <taxon>Viridiplantae</taxon>
        <taxon>Streptophyta</taxon>
        <taxon>Embryophyta</taxon>
        <taxon>Tracheophyta</taxon>
        <taxon>Spermatophyta</taxon>
        <taxon>Magnoliopsida</taxon>
        <taxon>eudicotyledons</taxon>
        <taxon>Gunneridae</taxon>
        <taxon>Pentapetalae</taxon>
        <taxon>asterids</taxon>
        <taxon>Ericales</taxon>
        <taxon>Theaceae</taxon>
        <taxon>Camellia</taxon>
    </lineage>
</organism>
<comment type="caution">
    <text evidence="4">The sequence shown here is derived from an EMBL/GenBank/DDBJ whole genome shotgun (WGS) entry which is preliminary data.</text>
</comment>
<evidence type="ECO:0000259" key="3">
    <source>
        <dbReference type="Pfam" id="PF20451"/>
    </source>
</evidence>
<dbReference type="Pfam" id="PF07887">
    <property type="entry name" value="Calmodulin_bind"/>
    <property type="match status" value="1"/>
</dbReference>
<feature type="domain" description="Calmodulin binding protein central" evidence="3">
    <location>
        <begin position="257"/>
        <end position="303"/>
    </location>
</feature>
<dbReference type="GO" id="GO:0005634">
    <property type="term" value="C:nucleus"/>
    <property type="evidence" value="ECO:0007669"/>
    <property type="project" value="TreeGrafter"/>
</dbReference>
<dbReference type="PANTHER" id="PTHR31713">
    <property type="entry name" value="OS02G0177800 PROTEIN"/>
    <property type="match status" value="1"/>
</dbReference>
<dbReference type="GO" id="GO:0080142">
    <property type="term" value="P:regulation of salicylic acid biosynthetic process"/>
    <property type="evidence" value="ECO:0007669"/>
    <property type="project" value="TreeGrafter"/>
</dbReference>
<proteinExistence type="predicted"/>
<dbReference type="InterPro" id="IPR012416">
    <property type="entry name" value="CBP60"/>
</dbReference>